<accession>A0ABP0QPD9</accession>
<evidence type="ECO:0000313" key="1">
    <source>
        <dbReference type="EMBL" id="CAK9090153.1"/>
    </source>
</evidence>
<keyword evidence="2" id="KW-1185">Reference proteome</keyword>
<evidence type="ECO:0008006" key="3">
    <source>
        <dbReference type="Google" id="ProtNLM"/>
    </source>
</evidence>
<name>A0ABP0QPD9_9DINO</name>
<dbReference type="Proteomes" id="UP001642464">
    <property type="component" value="Unassembled WGS sequence"/>
</dbReference>
<reference evidence="1 2" key="1">
    <citation type="submission" date="2024-02" db="EMBL/GenBank/DDBJ databases">
        <authorList>
            <person name="Chen Y."/>
            <person name="Shah S."/>
            <person name="Dougan E. K."/>
            <person name="Thang M."/>
            <person name="Chan C."/>
        </authorList>
    </citation>
    <scope>NUCLEOTIDE SEQUENCE [LARGE SCALE GENOMIC DNA]</scope>
</reference>
<dbReference type="EMBL" id="CAXAMM010039950">
    <property type="protein sequence ID" value="CAK9090153.1"/>
    <property type="molecule type" value="Genomic_DNA"/>
</dbReference>
<proteinExistence type="predicted"/>
<sequence>QEEDQQSFYLPIWVFSACTESSLREPTALDTSKKLLAQFCADGFCSAGDPVMIRLQVLWCMKFQHRFLDRLANGDEALEMELQAAIMQKDEHFTARDNASIAQILNDVSGGKPGASCGTSAELLRALESQSVVLEGQQFELLMSELNFDMKSWGVYTRKLGEFDLRATLHVLNYAAPSLIRADVSSANAKVAGHFYAESDGRNTAGILICPVFSYRPGLLFMEEHGLLRSFNNSNIDVDLRMQLIFDVKSKVEMQQPEDIGGGDGAFPLPTTDMGHVKGALKYAQVGPDAAYCLLHEMEGVQWSAASCLHIVDLTPLVGDFAHASLKLSWQLNVPVRYSCVVEPAMEDWLRAHLVESVTGDLLKGLIACPSGHHVPPVDPPAEHMDSKPVAPSMKRLSYVKVDGEPAGITIPDALVKTWHSHEKHGAEFRAFEDTLAELYPKPKGKRAAAGSGGGPAKLPKKLAQPVKMDSLASLVREEGSEPNGTLLGRASLLNLQGIDLMVCANGIYIKNVGQEKVTIPVGSLLCGFGKGSFREVKGEDDVGDNEIEFKVTKPECEMAVMDGVARTVHEFMKDRRAAAPDKGVLCYHDAKYDVEQWELKQ</sequence>
<protein>
    <recommendedName>
        <fullName evidence="3">FACT complex subunit</fullName>
    </recommendedName>
</protein>
<gene>
    <name evidence="1" type="ORF">SCF082_LOCUS42529</name>
</gene>
<comment type="caution">
    <text evidence="1">The sequence shown here is derived from an EMBL/GenBank/DDBJ whole genome shotgun (WGS) entry which is preliminary data.</text>
</comment>
<organism evidence="1 2">
    <name type="scientific">Durusdinium trenchii</name>
    <dbReference type="NCBI Taxonomy" id="1381693"/>
    <lineage>
        <taxon>Eukaryota</taxon>
        <taxon>Sar</taxon>
        <taxon>Alveolata</taxon>
        <taxon>Dinophyceae</taxon>
        <taxon>Suessiales</taxon>
        <taxon>Symbiodiniaceae</taxon>
        <taxon>Durusdinium</taxon>
    </lineage>
</organism>
<feature type="non-terminal residue" evidence="1">
    <location>
        <position position="1"/>
    </location>
</feature>
<evidence type="ECO:0000313" key="2">
    <source>
        <dbReference type="Proteomes" id="UP001642464"/>
    </source>
</evidence>
<feature type="non-terminal residue" evidence="1">
    <location>
        <position position="602"/>
    </location>
</feature>